<dbReference type="AlphaFoldDB" id="A0A7W1WP53"/>
<sequence length="353" mass="41252">MLKPIDSEMGLLPNIILYDVAEAYGFNEFLVFPYMNINEIPVSINQRSETSRKAVLESDHNMYLLKEFPWYTEDEERVQELLKFQSELYENGVPVPKIIQTKYGDLYIEIYKKKLFLQEYLEGVSWKSTVSQANQIGRMLATFHVTSRNLSTMKPWKFRLQSLFDLAQGILTLLTKKFVYHRKQLPLKEEKIISSYLHIANNRIKKLKAHCMSLGYGKEKLIVHGDFNPNNLIYTKKDQVLGLIDFDNATFDDPLHDLAEGLINVSGIRFRPFSSRYQEFLPTLNSERFIAFLQGYKSKVTMKIDWELLPYCIATTYIELMTLGLLRGDLLYRDALSRLNQLDLIISQVHDYL</sequence>
<dbReference type="Gene3D" id="3.30.200.20">
    <property type="entry name" value="Phosphorylase Kinase, domain 1"/>
    <property type="match status" value="1"/>
</dbReference>
<dbReference type="SUPFAM" id="SSF56112">
    <property type="entry name" value="Protein kinase-like (PK-like)"/>
    <property type="match status" value="1"/>
</dbReference>
<protein>
    <submittedName>
        <fullName evidence="3">Phosphotransferase</fullName>
    </submittedName>
</protein>
<name>A0A7W1WP53_9BACL</name>
<accession>A0A7W1WP53</accession>
<feature type="domain" description="Aminoglycoside phosphotransferase" evidence="2">
    <location>
        <begin position="54"/>
        <end position="262"/>
    </location>
</feature>
<dbReference type="PANTHER" id="PTHR21064:SF6">
    <property type="entry name" value="AMINOGLYCOSIDE PHOSPHOTRANSFERASE DOMAIN-CONTAINING PROTEIN"/>
    <property type="match status" value="1"/>
</dbReference>
<evidence type="ECO:0000259" key="2">
    <source>
        <dbReference type="Pfam" id="PF01636"/>
    </source>
</evidence>
<keyword evidence="4" id="KW-1185">Reference proteome</keyword>
<dbReference type="InterPro" id="IPR002575">
    <property type="entry name" value="Aminoglycoside_PTrfase"/>
</dbReference>
<dbReference type="PANTHER" id="PTHR21064">
    <property type="entry name" value="AMINOGLYCOSIDE PHOSPHOTRANSFERASE DOMAIN-CONTAINING PROTEIN-RELATED"/>
    <property type="match status" value="1"/>
</dbReference>
<evidence type="ECO:0000313" key="3">
    <source>
        <dbReference type="EMBL" id="MBA4493465.1"/>
    </source>
</evidence>
<gene>
    <name evidence="3" type="ORF">H1191_03995</name>
</gene>
<evidence type="ECO:0000313" key="4">
    <source>
        <dbReference type="Proteomes" id="UP000535491"/>
    </source>
</evidence>
<comment type="caution">
    <text evidence="3">The sequence shown here is derived from an EMBL/GenBank/DDBJ whole genome shotgun (WGS) entry which is preliminary data.</text>
</comment>
<evidence type="ECO:0000256" key="1">
    <source>
        <dbReference type="ARBA" id="ARBA00038240"/>
    </source>
</evidence>
<keyword evidence="3" id="KW-0808">Transferase</keyword>
<proteinExistence type="inferred from homology"/>
<dbReference type="RefSeq" id="WP_181750694.1">
    <property type="nucleotide sequence ID" value="NZ_JACEIQ010000002.1"/>
</dbReference>
<dbReference type="InterPro" id="IPR050249">
    <property type="entry name" value="Pseudomonas-type_ThrB"/>
</dbReference>
<dbReference type="Proteomes" id="UP000535491">
    <property type="component" value="Unassembled WGS sequence"/>
</dbReference>
<dbReference type="GO" id="GO:0019202">
    <property type="term" value="F:amino acid kinase activity"/>
    <property type="evidence" value="ECO:0007669"/>
    <property type="project" value="TreeGrafter"/>
</dbReference>
<dbReference type="EMBL" id="JACEIQ010000002">
    <property type="protein sequence ID" value="MBA4493465.1"/>
    <property type="molecule type" value="Genomic_DNA"/>
</dbReference>
<comment type="similarity">
    <text evidence="1">Belongs to the pseudomonas-type ThrB family.</text>
</comment>
<reference evidence="3 4" key="1">
    <citation type="submission" date="2020-07" db="EMBL/GenBank/DDBJ databases">
        <authorList>
            <person name="Feng H."/>
        </authorList>
    </citation>
    <scope>NUCLEOTIDE SEQUENCE [LARGE SCALE GENOMIC DNA]</scope>
    <source>
        <strain evidence="4">s-10</strain>
    </source>
</reference>
<organism evidence="3 4">
    <name type="scientific">Paenactinomyces guangxiensis</name>
    <dbReference type="NCBI Taxonomy" id="1490290"/>
    <lineage>
        <taxon>Bacteria</taxon>
        <taxon>Bacillati</taxon>
        <taxon>Bacillota</taxon>
        <taxon>Bacilli</taxon>
        <taxon>Bacillales</taxon>
        <taxon>Thermoactinomycetaceae</taxon>
        <taxon>Paenactinomyces</taxon>
    </lineage>
</organism>
<dbReference type="InterPro" id="IPR011009">
    <property type="entry name" value="Kinase-like_dom_sf"/>
</dbReference>
<dbReference type="Gene3D" id="3.90.1200.10">
    <property type="match status" value="1"/>
</dbReference>
<dbReference type="Pfam" id="PF01636">
    <property type="entry name" value="APH"/>
    <property type="match status" value="1"/>
</dbReference>